<dbReference type="SUPFAM" id="SSF47954">
    <property type="entry name" value="Cyclin-like"/>
    <property type="match status" value="1"/>
</dbReference>
<evidence type="ECO:0000313" key="3">
    <source>
        <dbReference type="EMBL" id="CTR08203.1"/>
    </source>
</evidence>
<dbReference type="EMBL" id="CWKI01000007">
    <property type="protein sequence ID" value="CTR08203.1"/>
    <property type="molecule type" value="Genomic_DNA"/>
</dbReference>
<feature type="domain" description="Cyclin N-terminal" evidence="2">
    <location>
        <begin position="87"/>
        <end position="183"/>
    </location>
</feature>
<dbReference type="InterPro" id="IPR013922">
    <property type="entry name" value="Cyclin_PHO80-like"/>
</dbReference>
<feature type="region of interest" description="Disordered" evidence="1">
    <location>
        <begin position="234"/>
        <end position="278"/>
    </location>
</feature>
<evidence type="ECO:0000259" key="2">
    <source>
        <dbReference type="Pfam" id="PF00134"/>
    </source>
</evidence>
<dbReference type="InterPro" id="IPR006671">
    <property type="entry name" value="Cyclin_N"/>
</dbReference>
<feature type="compositionally biased region" description="Low complexity" evidence="1">
    <location>
        <begin position="259"/>
        <end position="271"/>
    </location>
</feature>
<dbReference type="OMA" id="FMHDPRL"/>
<proteinExistence type="predicted"/>
<dbReference type="GO" id="GO:0019901">
    <property type="term" value="F:protein kinase binding"/>
    <property type="evidence" value="ECO:0007669"/>
    <property type="project" value="InterPro"/>
</dbReference>
<accession>A0A0K3CGY8</accession>
<reference evidence="3 4" key="1">
    <citation type="submission" date="2015-07" db="EMBL/GenBank/DDBJ databases">
        <authorList>
            <person name="Cajimat M.N.B."/>
            <person name="Milazzo M.L."/>
            <person name="Fulhorst C.F."/>
        </authorList>
    </citation>
    <scope>NUCLEOTIDE SEQUENCE [LARGE SCALE GENOMIC DNA]</scope>
    <source>
        <strain evidence="3">Single colony</strain>
    </source>
</reference>
<feature type="compositionally biased region" description="Basic and acidic residues" evidence="1">
    <location>
        <begin position="401"/>
        <end position="412"/>
    </location>
</feature>
<sequence length="534" mass="57734">MDYASHSQSSTRRHPASLLPKFMHDPRLLELVRSPVTPEMITYIAERAVDVISCGPAPDEPPSPPTTPVKTNFADIHRQPHPDVPSLEAFITILVHKSNVQVPTLLCTLVYLDRLRARLPKVAHGMESTRHRVFLATLITAAKYLNDSSPKNKHWTRYAAIFPIAEVNLMERQLLFLLDFDLRMDEAELLAHFYPFLPREPVASTSNLRVQSTIHIPTVVENVPVPCTPPRRVSRAAASLATPGSSRRGSMSRTPYEVSPAGSHSSASSASPITPMDELPRYPGISVVSADESPARRPSYQYIEVNRPLAKPPSSFLRAAYESGKGYFTLGNIDKARRTQPTSSLYDGASISLPRSKGGKKAAGGGGGRGLPYRRGETLGKQMRRGPARKKGGAAGGGPRRGTEGTDSRAEMSDEEEWGGLDEAEWAEEEAEESEEEVAPAPAPPAKGKAPRQPTGGTGKKVKTFVEAKSDLLSLAASISGEQAAKSQAKLERAAAARAVVAARTKAKKDKKREAEAPKPAAPVSEGKKGVRFA</sequence>
<feature type="compositionally biased region" description="Basic residues" evidence="1">
    <location>
        <begin position="382"/>
        <end position="392"/>
    </location>
</feature>
<dbReference type="Proteomes" id="UP000199069">
    <property type="component" value="Unassembled WGS sequence"/>
</dbReference>
<dbReference type="PANTHER" id="PTHR15615:SF10">
    <property type="entry name" value="PHO85 CYCLIN-2-RELATED"/>
    <property type="match status" value="1"/>
</dbReference>
<dbReference type="PANTHER" id="PTHR15615">
    <property type="match status" value="1"/>
</dbReference>
<organism evidence="3 4">
    <name type="scientific">Rhodotorula toruloides</name>
    <name type="common">Yeast</name>
    <name type="synonym">Rhodosporidium toruloides</name>
    <dbReference type="NCBI Taxonomy" id="5286"/>
    <lineage>
        <taxon>Eukaryota</taxon>
        <taxon>Fungi</taxon>
        <taxon>Dikarya</taxon>
        <taxon>Basidiomycota</taxon>
        <taxon>Pucciniomycotina</taxon>
        <taxon>Microbotryomycetes</taxon>
        <taxon>Sporidiobolales</taxon>
        <taxon>Sporidiobolaceae</taxon>
        <taxon>Rhodotorula</taxon>
    </lineage>
</organism>
<dbReference type="GO" id="GO:0016538">
    <property type="term" value="F:cyclin-dependent protein serine/threonine kinase regulator activity"/>
    <property type="evidence" value="ECO:0007669"/>
    <property type="project" value="TreeGrafter"/>
</dbReference>
<dbReference type="Pfam" id="PF00134">
    <property type="entry name" value="Cyclin_N"/>
    <property type="match status" value="1"/>
</dbReference>
<evidence type="ECO:0000256" key="1">
    <source>
        <dbReference type="SAM" id="MobiDB-lite"/>
    </source>
</evidence>
<feature type="region of interest" description="Disordered" evidence="1">
    <location>
        <begin position="339"/>
        <end position="463"/>
    </location>
</feature>
<evidence type="ECO:0000313" key="4">
    <source>
        <dbReference type="Proteomes" id="UP000199069"/>
    </source>
</evidence>
<feature type="region of interest" description="Disordered" evidence="1">
    <location>
        <begin position="505"/>
        <end position="534"/>
    </location>
</feature>
<dbReference type="CDD" id="cd20557">
    <property type="entry name" value="CYCLIN_ScPCL1-like"/>
    <property type="match status" value="1"/>
</dbReference>
<dbReference type="Gene3D" id="1.10.472.10">
    <property type="entry name" value="Cyclin-like"/>
    <property type="match status" value="1"/>
</dbReference>
<dbReference type="GO" id="GO:0000307">
    <property type="term" value="C:cyclin-dependent protein kinase holoenzyme complex"/>
    <property type="evidence" value="ECO:0007669"/>
    <property type="project" value="TreeGrafter"/>
</dbReference>
<dbReference type="AlphaFoldDB" id="A0A0K3CGY8"/>
<feature type="compositionally biased region" description="Gly residues" evidence="1">
    <location>
        <begin position="361"/>
        <end position="370"/>
    </location>
</feature>
<protein>
    <submittedName>
        <fullName evidence="3">FGENESH: predicted gene_7.449 protein</fullName>
    </submittedName>
</protein>
<dbReference type="InterPro" id="IPR036915">
    <property type="entry name" value="Cyclin-like_sf"/>
</dbReference>
<keyword evidence="4" id="KW-1185">Reference proteome</keyword>
<feature type="compositionally biased region" description="Polar residues" evidence="1">
    <location>
        <begin position="242"/>
        <end position="253"/>
    </location>
</feature>
<name>A0A0K3CGY8_RHOTO</name>
<dbReference type="STRING" id="5286.A0A0K3CGY8"/>
<feature type="compositionally biased region" description="Acidic residues" evidence="1">
    <location>
        <begin position="413"/>
        <end position="438"/>
    </location>
</feature>
<dbReference type="GO" id="GO:0005634">
    <property type="term" value="C:nucleus"/>
    <property type="evidence" value="ECO:0007669"/>
    <property type="project" value="TreeGrafter"/>
</dbReference>
<gene>
    <name evidence="3" type="primary">FGENESH: predicted gene_7.449</name>
    <name evidence="3" type="ORF">BN2166_0040640</name>
</gene>